<reference evidence="1 2" key="1">
    <citation type="journal article" date="2015" name="Genome Announc.">
        <title>Draft Genome Sequence of Brevibacillus brevis DZQ7, a Plant Growth-Promoting Rhizobacterium with Broad-Spectrum Antimicrobial Activity.</title>
        <authorList>
            <person name="Hou Q."/>
            <person name="Wang C."/>
            <person name="Hou X."/>
            <person name="Xia Z."/>
            <person name="Ye J."/>
            <person name="Liu K."/>
            <person name="Liu H."/>
            <person name="Wang J."/>
            <person name="Guo H."/>
            <person name="Yu X."/>
            <person name="Yang Y."/>
            <person name="Du B."/>
            <person name="Ding Y."/>
        </authorList>
    </citation>
    <scope>NUCLEOTIDE SEQUENCE [LARGE SCALE GENOMIC DNA]</scope>
    <source>
        <strain evidence="1 2">DZQ7</strain>
    </source>
</reference>
<protein>
    <submittedName>
        <fullName evidence="1">Uncharacterized protein</fullName>
    </submittedName>
</protein>
<name>A0A2Z4MFS7_BREBE</name>
<dbReference type="EMBL" id="CP030117">
    <property type="protein sequence ID" value="AWX55382.1"/>
    <property type="molecule type" value="Genomic_DNA"/>
</dbReference>
<accession>A0A2Z4MFS7</accession>
<sequence length="188" mass="20247">MTLREGDILSLNAPVATSVAGNHAIIFVCMHYSGFQVLGTPLGALKNRELLCWDVSDRGLHARLTAPATRPLSSISHFRIGQPCQRVQRLFSGKQGQMLTDCSATPPKACDRSRRKDWLAAEAPAKKSGAFDIDKHLPLPQNGSIGGDILPEIYLGISIPDIVVSSKTILPTIAGVIVTVILIRNSLN</sequence>
<gene>
    <name evidence="1" type="ORF">AB432_010150</name>
</gene>
<proteinExistence type="predicted"/>
<evidence type="ECO:0000313" key="2">
    <source>
        <dbReference type="Proteomes" id="UP000036061"/>
    </source>
</evidence>
<dbReference type="Proteomes" id="UP000036061">
    <property type="component" value="Chromosome"/>
</dbReference>
<evidence type="ECO:0000313" key="1">
    <source>
        <dbReference type="EMBL" id="AWX55382.1"/>
    </source>
</evidence>
<dbReference type="AlphaFoldDB" id="A0A2Z4MFS7"/>
<organism evidence="1 2">
    <name type="scientific">Brevibacillus brevis</name>
    <name type="common">Bacillus brevis</name>
    <dbReference type="NCBI Taxonomy" id="1393"/>
    <lineage>
        <taxon>Bacteria</taxon>
        <taxon>Bacillati</taxon>
        <taxon>Bacillota</taxon>
        <taxon>Bacilli</taxon>
        <taxon>Bacillales</taxon>
        <taxon>Paenibacillaceae</taxon>
        <taxon>Brevibacillus</taxon>
    </lineage>
</organism>